<feature type="region of interest" description="Disordered" evidence="1">
    <location>
        <begin position="43"/>
        <end position="72"/>
    </location>
</feature>
<sequence length="129" mass="14584">MGIQHLQASNKESAKKNTKKIKRPFGQVLTEIDVLKQLVEEENLKNQKKLNQKAKKRKRETPTTQTTQNVKPRCSKDVDVEECLSTEKQCFKCKKSLGLIKSSKPNGSHAKRVLTGLALNVYHQAANQV</sequence>
<protein>
    <submittedName>
        <fullName evidence="2">Uncharacterized protein</fullName>
    </submittedName>
</protein>
<evidence type="ECO:0000256" key="1">
    <source>
        <dbReference type="SAM" id="MobiDB-lite"/>
    </source>
</evidence>
<accession>A0A3M7PR01</accession>
<dbReference type="EMBL" id="REGN01009478">
    <property type="protein sequence ID" value="RNA01088.1"/>
    <property type="molecule type" value="Genomic_DNA"/>
</dbReference>
<gene>
    <name evidence="2" type="ORF">BpHYR1_017097</name>
</gene>
<feature type="compositionally biased region" description="Polar residues" evidence="1">
    <location>
        <begin position="1"/>
        <end position="11"/>
    </location>
</feature>
<evidence type="ECO:0000313" key="2">
    <source>
        <dbReference type="EMBL" id="RNA01088.1"/>
    </source>
</evidence>
<organism evidence="2 3">
    <name type="scientific">Brachionus plicatilis</name>
    <name type="common">Marine rotifer</name>
    <name type="synonym">Brachionus muelleri</name>
    <dbReference type="NCBI Taxonomy" id="10195"/>
    <lineage>
        <taxon>Eukaryota</taxon>
        <taxon>Metazoa</taxon>
        <taxon>Spiralia</taxon>
        <taxon>Gnathifera</taxon>
        <taxon>Rotifera</taxon>
        <taxon>Eurotatoria</taxon>
        <taxon>Monogononta</taxon>
        <taxon>Pseudotrocha</taxon>
        <taxon>Ploima</taxon>
        <taxon>Brachionidae</taxon>
        <taxon>Brachionus</taxon>
    </lineage>
</organism>
<feature type="region of interest" description="Disordered" evidence="1">
    <location>
        <begin position="1"/>
        <end position="22"/>
    </location>
</feature>
<proteinExistence type="predicted"/>
<comment type="caution">
    <text evidence="2">The sequence shown here is derived from an EMBL/GenBank/DDBJ whole genome shotgun (WGS) entry which is preliminary data.</text>
</comment>
<reference evidence="2 3" key="1">
    <citation type="journal article" date="2018" name="Sci. Rep.">
        <title>Genomic signatures of local adaptation to the degree of environmental predictability in rotifers.</title>
        <authorList>
            <person name="Franch-Gras L."/>
            <person name="Hahn C."/>
            <person name="Garcia-Roger E.M."/>
            <person name="Carmona M.J."/>
            <person name="Serra M."/>
            <person name="Gomez A."/>
        </authorList>
    </citation>
    <scope>NUCLEOTIDE SEQUENCE [LARGE SCALE GENOMIC DNA]</scope>
    <source>
        <strain evidence="2">HYR1</strain>
    </source>
</reference>
<name>A0A3M7PR01_BRAPC</name>
<feature type="compositionally biased region" description="Basic residues" evidence="1">
    <location>
        <begin position="46"/>
        <end position="59"/>
    </location>
</feature>
<dbReference type="Proteomes" id="UP000276133">
    <property type="component" value="Unassembled WGS sequence"/>
</dbReference>
<keyword evidence="3" id="KW-1185">Reference proteome</keyword>
<evidence type="ECO:0000313" key="3">
    <source>
        <dbReference type="Proteomes" id="UP000276133"/>
    </source>
</evidence>
<dbReference type="AlphaFoldDB" id="A0A3M7PR01"/>